<dbReference type="SUPFAM" id="SSF50249">
    <property type="entry name" value="Nucleic acid-binding proteins"/>
    <property type="match status" value="1"/>
</dbReference>
<dbReference type="NCBIfam" id="TIGR00767">
    <property type="entry name" value="rho"/>
    <property type="match status" value="1"/>
</dbReference>
<dbReference type="EMBL" id="JALXSQ010000006">
    <property type="protein sequence ID" value="MCT2042213.1"/>
    <property type="molecule type" value="Genomic_DNA"/>
</dbReference>
<dbReference type="PANTHER" id="PTHR46425:SF1">
    <property type="entry name" value="TRANSCRIPTION TERMINATION FACTOR RHO"/>
    <property type="match status" value="1"/>
</dbReference>
<dbReference type="Pfam" id="PF07498">
    <property type="entry name" value="Rho_N"/>
    <property type="match status" value="1"/>
</dbReference>
<keyword evidence="2 7" id="KW-0378">Hydrolase</keyword>
<dbReference type="SMART" id="SM00959">
    <property type="entry name" value="Rho_N"/>
    <property type="match status" value="1"/>
</dbReference>
<gene>
    <name evidence="7 12" type="primary">rho</name>
    <name evidence="12" type="ORF">M3D15_02490</name>
</gene>
<dbReference type="PROSITE" id="PS51856">
    <property type="entry name" value="RHO_RNA_BD"/>
    <property type="match status" value="1"/>
</dbReference>
<dbReference type="Gene3D" id="3.40.50.300">
    <property type="entry name" value="P-loop containing nucleotide triphosphate hydrolases"/>
    <property type="match status" value="1"/>
</dbReference>
<dbReference type="InterPro" id="IPR003593">
    <property type="entry name" value="AAA+_ATPase"/>
</dbReference>
<proteinExistence type="inferred from homology"/>
<dbReference type="Gene3D" id="2.40.50.140">
    <property type="entry name" value="Nucleic acid-binding proteins"/>
    <property type="match status" value="1"/>
</dbReference>
<name>A0ABT2HV70_9MICO</name>
<dbReference type="RefSeq" id="WP_260103826.1">
    <property type="nucleotide sequence ID" value="NZ_JALXSQ010000006.1"/>
</dbReference>
<comment type="caution">
    <text evidence="12">The sequence shown here is derived from an EMBL/GenBank/DDBJ whole genome shotgun (WGS) entry which is preliminary data.</text>
</comment>
<evidence type="ECO:0000256" key="4">
    <source>
        <dbReference type="ARBA" id="ARBA00022884"/>
    </source>
</evidence>
<evidence type="ECO:0000259" key="11">
    <source>
        <dbReference type="PROSITE" id="PS51856"/>
    </source>
</evidence>
<dbReference type="SMART" id="SM00382">
    <property type="entry name" value="AAA"/>
    <property type="match status" value="1"/>
</dbReference>
<dbReference type="InterPro" id="IPR004665">
    <property type="entry name" value="Term_rho"/>
</dbReference>
<feature type="binding site" evidence="7">
    <location>
        <begin position="402"/>
        <end position="407"/>
    </location>
    <ligand>
        <name>ATP</name>
        <dbReference type="ChEBI" id="CHEBI:30616"/>
    </ligand>
</feature>
<dbReference type="EC" id="3.6.4.-" evidence="7 8"/>
<evidence type="ECO:0000256" key="3">
    <source>
        <dbReference type="ARBA" id="ARBA00022806"/>
    </source>
</evidence>
<accession>A0ABT2HV70</accession>
<dbReference type="SUPFAM" id="SSF52540">
    <property type="entry name" value="P-loop containing nucleoside triphosphate hydrolases"/>
    <property type="match status" value="1"/>
</dbReference>
<keyword evidence="6 7" id="KW-0804">Transcription</keyword>
<dbReference type="InterPro" id="IPR000194">
    <property type="entry name" value="ATPase_F1/V1/A1_a/bsu_nucl-bd"/>
</dbReference>
<dbReference type="InterPro" id="IPR027417">
    <property type="entry name" value="P-loop_NTPase"/>
</dbReference>
<dbReference type="NCBIfam" id="NF006886">
    <property type="entry name" value="PRK09376.1"/>
    <property type="match status" value="1"/>
</dbReference>
<feature type="compositionally biased region" description="Basic residues" evidence="10">
    <location>
        <begin position="255"/>
        <end position="265"/>
    </location>
</feature>
<dbReference type="Proteomes" id="UP001525379">
    <property type="component" value="Unassembled WGS sequence"/>
</dbReference>
<keyword evidence="1 7" id="KW-0806">Transcription termination</keyword>
<evidence type="ECO:0000256" key="10">
    <source>
        <dbReference type="SAM" id="MobiDB-lite"/>
    </source>
</evidence>
<dbReference type="PANTHER" id="PTHR46425">
    <property type="entry name" value="TRANSCRIPTION TERMINATION FACTOR RHO"/>
    <property type="match status" value="1"/>
</dbReference>
<feature type="compositionally biased region" description="Low complexity" evidence="10">
    <location>
        <begin position="229"/>
        <end position="244"/>
    </location>
</feature>
<feature type="domain" description="Rho RNA-BD" evidence="11">
    <location>
        <begin position="281"/>
        <end position="359"/>
    </location>
</feature>
<comment type="subunit">
    <text evidence="7">Homohexamer. The homohexamer assembles into an open ring structure.</text>
</comment>
<evidence type="ECO:0000256" key="5">
    <source>
        <dbReference type="ARBA" id="ARBA00023015"/>
    </source>
</evidence>
<evidence type="ECO:0000256" key="8">
    <source>
        <dbReference type="NCBIfam" id="TIGR00767"/>
    </source>
</evidence>
<comment type="function">
    <text evidence="7">Facilitates transcription termination by a mechanism that involves Rho binding to the nascent RNA, activation of Rho's RNA-dependent ATPase activity, and release of the mRNA from the DNA template.</text>
</comment>
<reference evidence="12 13" key="1">
    <citation type="submission" date="2022-04" db="EMBL/GenBank/DDBJ databases">
        <title>Human microbiome associated bacterial genomes.</title>
        <authorList>
            <person name="Sandstrom S."/>
            <person name="Salamzade R."/>
            <person name="Kalan L.R."/>
        </authorList>
    </citation>
    <scope>NUCLEOTIDE SEQUENCE [LARGE SCALE GENOMIC DNA]</scope>
    <source>
        <strain evidence="13">p3-SID1799</strain>
    </source>
</reference>
<comment type="similarity">
    <text evidence="7 9">Belongs to the Rho family.</text>
</comment>
<dbReference type="InterPro" id="IPR012340">
    <property type="entry name" value="NA-bd_OB-fold"/>
</dbReference>
<feature type="compositionally biased region" description="Low complexity" evidence="10">
    <location>
        <begin position="50"/>
        <end position="113"/>
    </location>
</feature>
<dbReference type="CDD" id="cd04459">
    <property type="entry name" value="Rho_CSD"/>
    <property type="match status" value="1"/>
</dbReference>
<dbReference type="InterPro" id="IPR011112">
    <property type="entry name" value="Rho-like_N"/>
</dbReference>
<organism evidence="12 13">
    <name type="scientific">Pseudoclavibacter albus</name>
    <dbReference type="NCBI Taxonomy" id="272241"/>
    <lineage>
        <taxon>Bacteria</taxon>
        <taxon>Bacillati</taxon>
        <taxon>Actinomycetota</taxon>
        <taxon>Actinomycetes</taxon>
        <taxon>Micrococcales</taxon>
        <taxon>Microbacteriaceae</taxon>
        <taxon>Pseudoclavibacter</taxon>
    </lineage>
</organism>
<keyword evidence="4 7" id="KW-0694">RNA-binding</keyword>
<evidence type="ECO:0000256" key="7">
    <source>
        <dbReference type="HAMAP-Rule" id="MF_01884"/>
    </source>
</evidence>
<evidence type="ECO:0000256" key="9">
    <source>
        <dbReference type="PROSITE-ProRule" id="PRU01203"/>
    </source>
</evidence>
<keyword evidence="3 7" id="KW-0347">Helicase</keyword>
<evidence type="ECO:0000256" key="6">
    <source>
        <dbReference type="ARBA" id="ARBA00023163"/>
    </source>
</evidence>
<feature type="binding site" evidence="7">
    <location>
        <position position="445"/>
    </location>
    <ligand>
        <name>ATP</name>
        <dbReference type="ChEBI" id="CHEBI:30616"/>
    </ligand>
</feature>
<evidence type="ECO:0000313" key="13">
    <source>
        <dbReference type="Proteomes" id="UP001525379"/>
    </source>
</evidence>
<evidence type="ECO:0000256" key="1">
    <source>
        <dbReference type="ARBA" id="ARBA00022472"/>
    </source>
</evidence>
<feature type="region of interest" description="Disordered" evidence="10">
    <location>
        <begin position="50"/>
        <end position="276"/>
    </location>
</feature>
<feature type="binding site" evidence="7">
    <location>
        <begin position="414"/>
        <end position="419"/>
    </location>
    <ligand>
        <name>ATP</name>
        <dbReference type="ChEBI" id="CHEBI:30616"/>
    </ligand>
</feature>
<dbReference type="SMART" id="SM00357">
    <property type="entry name" value="CSP"/>
    <property type="match status" value="1"/>
</dbReference>
<dbReference type="InterPro" id="IPR011113">
    <property type="entry name" value="Rho_RNA-bd"/>
</dbReference>
<dbReference type="InterPro" id="IPR011129">
    <property type="entry name" value="CSD"/>
</dbReference>
<keyword evidence="7" id="KW-0547">Nucleotide-binding</keyword>
<keyword evidence="7" id="KW-0067">ATP-binding</keyword>
<dbReference type="Pfam" id="PF00006">
    <property type="entry name" value="ATP-synt_ab"/>
    <property type="match status" value="1"/>
</dbReference>
<evidence type="ECO:0000313" key="12">
    <source>
        <dbReference type="EMBL" id="MCT2042213.1"/>
    </source>
</evidence>
<sequence>MTENTSAASANATPALSSMRVADLQALAANYGIKGRLRKSELIAAIEAAQAEASEGVEQLTAATTEATTAQDAEQSTAEAQTPAEDAETTTTDASDAAEQADGAAEAPTGAPARGRRPRRVSATVSADASEAPATEQAPTETPADADAEAPMSLDDLVLPPARGEQDDENKDENEQGERRTRKRSRGRGRRGRGNGGDSQQDDQESQNQQDSNDDDQTAGRNRNRRGRAQNGGQEQGGDNNADASNDEDEQEARRSRRNRDRKRNRRDDDVDPEIAPDDVLLPIAGILDVLDNYAFVRTSGYLPGANDVYVSLGQVKKYGLRKGDAIVGAIRQPREGEHHHGRQKYNAIVKFDTINGKTPEEIKERPEFDQLTPLYPSERLQLETAGGHVGQRLIDLFAPIGKGSRGLIVAPPKSGKSVVLERVANAIAETSPETHLMLVLVDERPEELTRMQRTIRGEVVAATFDLPAEDQTTIAELAIERAKRLVELGLDVVVLLDSITHLCRAYNLTAPVSGRILDGGVDASALYPPKRFFGAARNVENGGSLTILATAMTEAGSRMDEVILEEFRGTENLEIRLSKEIADRRIFPALDIQNSSTLMEETLLSKAEVEATWSIRRALSGTDAGSVLESVLERLESTNSNAEFVESVRQRPIQAGKVTR</sequence>
<comment type="caution">
    <text evidence="7">Lacks conserved residue(s) required for the propagation of feature annotation.</text>
</comment>
<keyword evidence="5 7" id="KW-0805">Transcription regulation</keyword>
<dbReference type="HAMAP" id="MF_01884">
    <property type="entry name" value="Rho"/>
    <property type="match status" value="1"/>
</dbReference>
<dbReference type="Pfam" id="PF07497">
    <property type="entry name" value="Rho_RNA_bind"/>
    <property type="match status" value="1"/>
</dbReference>
<evidence type="ECO:0000256" key="2">
    <source>
        <dbReference type="ARBA" id="ARBA00022801"/>
    </source>
</evidence>
<feature type="compositionally biased region" description="Basic residues" evidence="10">
    <location>
        <begin position="180"/>
        <end position="193"/>
    </location>
</feature>
<keyword evidence="13" id="KW-1185">Reference proteome</keyword>
<protein>
    <recommendedName>
        <fullName evidence="7 8">Transcription termination factor Rho</fullName>
        <ecNumber evidence="7 8">3.6.4.-</ecNumber>
    </recommendedName>
    <alternativeName>
        <fullName evidence="7">ATP-dependent helicase Rho</fullName>
    </alternativeName>
</protein>